<reference evidence="4" key="1">
    <citation type="submission" date="2015-07" db="EMBL/GenBank/DDBJ databases">
        <title>Draft genome sequence of the purine-degrading Gottschalkia purinilyticum DSM 1384 (formerly Clostridium purinilyticum).</title>
        <authorList>
            <person name="Poehlein A."/>
            <person name="Schiel-Bengelsdorf B."/>
            <person name="Bengelsdorf F.R."/>
            <person name="Daniel R."/>
            <person name="Duerre P."/>
        </authorList>
    </citation>
    <scope>NUCLEOTIDE SEQUENCE [LARGE SCALE GENOMIC DNA]</scope>
    <source>
        <strain evidence="4">DSM 1384</strain>
    </source>
</reference>
<dbReference type="Pfam" id="PF03703">
    <property type="entry name" value="bPH_2"/>
    <property type="match status" value="1"/>
</dbReference>
<dbReference type="AlphaFoldDB" id="A0A0L0WB81"/>
<dbReference type="Proteomes" id="UP000037267">
    <property type="component" value="Unassembled WGS sequence"/>
</dbReference>
<dbReference type="PANTHER" id="PTHR34473:SF2">
    <property type="entry name" value="UPF0699 TRANSMEMBRANE PROTEIN YDBT"/>
    <property type="match status" value="1"/>
</dbReference>
<dbReference type="OrthoDB" id="1750577at2"/>
<keyword evidence="1" id="KW-0472">Membrane</keyword>
<sequence>MYEEKKNKISPLSVNVWKVTSIIGFNIALVVLSLVIVLFPSKGVFDTIKTLLIVFLFILLVYYIIRLTLLSKMWYRNWNFYLNDNVVILEYGIIYKNKVTIPINRIQYVDIHQGPILKFYKVRTMSIHTAGGKNEIPYLPDSECIDFQSTLIKEVERSREEFGI</sequence>
<proteinExistence type="predicted"/>
<organism evidence="3 4">
    <name type="scientific">Gottschalkia purinilytica</name>
    <name type="common">Clostridium purinilyticum</name>
    <dbReference type="NCBI Taxonomy" id="1503"/>
    <lineage>
        <taxon>Bacteria</taxon>
        <taxon>Bacillati</taxon>
        <taxon>Bacillota</taxon>
        <taxon>Tissierellia</taxon>
        <taxon>Tissierellales</taxon>
        <taxon>Gottschalkiaceae</taxon>
        <taxon>Gottschalkia</taxon>
    </lineage>
</organism>
<evidence type="ECO:0000259" key="2">
    <source>
        <dbReference type="Pfam" id="PF03703"/>
    </source>
</evidence>
<evidence type="ECO:0000313" key="3">
    <source>
        <dbReference type="EMBL" id="KNF08585.1"/>
    </source>
</evidence>
<dbReference type="RefSeq" id="WP_050355104.1">
    <property type="nucleotide sequence ID" value="NZ_LGSS01000006.1"/>
</dbReference>
<keyword evidence="1" id="KW-0812">Transmembrane</keyword>
<feature type="transmembrane region" description="Helical" evidence="1">
    <location>
        <begin position="21"/>
        <end position="39"/>
    </location>
</feature>
<feature type="transmembrane region" description="Helical" evidence="1">
    <location>
        <begin position="51"/>
        <end position="69"/>
    </location>
</feature>
<evidence type="ECO:0000256" key="1">
    <source>
        <dbReference type="SAM" id="Phobius"/>
    </source>
</evidence>
<accession>A0A0L0WB81</accession>
<dbReference type="InterPro" id="IPR005182">
    <property type="entry name" value="YdbS-like_PH"/>
</dbReference>
<protein>
    <recommendedName>
        <fullName evidence="2">YdbS-like PH domain-containing protein</fullName>
    </recommendedName>
</protein>
<dbReference type="STRING" id="1503.CLPU_6c00710"/>
<dbReference type="EMBL" id="LGSS01000006">
    <property type="protein sequence ID" value="KNF08585.1"/>
    <property type="molecule type" value="Genomic_DNA"/>
</dbReference>
<gene>
    <name evidence="3" type="ORF">CLPU_6c00710</name>
</gene>
<dbReference type="PANTHER" id="PTHR34473">
    <property type="entry name" value="UPF0699 TRANSMEMBRANE PROTEIN YDBS"/>
    <property type="match status" value="1"/>
</dbReference>
<keyword evidence="4" id="KW-1185">Reference proteome</keyword>
<name>A0A0L0WB81_GOTPU</name>
<keyword evidence="1" id="KW-1133">Transmembrane helix</keyword>
<comment type="caution">
    <text evidence="3">The sequence shown here is derived from an EMBL/GenBank/DDBJ whole genome shotgun (WGS) entry which is preliminary data.</text>
</comment>
<feature type="domain" description="YdbS-like PH" evidence="2">
    <location>
        <begin position="75"/>
        <end position="143"/>
    </location>
</feature>
<evidence type="ECO:0000313" key="4">
    <source>
        <dbReference type="Proteomes" id="UP000037267"/>
    </source>
</evidence>